<feature type="domain" description="RUN" evidence="11">
    <location>
        <begin position="800"/>
        <end position="960"/>
    </location>
</feature>
<dbReference type="GO" id="GO:0031267">
    <property type="term" value="F:small GTPase binding"/>
    <property type="evidence" value="ECO:0007669"/>
    <property type="project" value="InterPro"/>
</dbReference>
<dbReference type="FunFam" id="1.20.58.900:FF:000003">
    <property type="entry name" value="DENN domain containing 5A"/>
    <property type="match status" value="1"/>
</dbReference>
<keyword evidence="5" id="KW-0677">Repeat</keyword>
<dbReference type="Proteomes" id="UP000515126">
    <property type="component" value="Chromosome 6"/>
</dbReference>
<dbReference type="CDD" id="cd17691">
    <property type="entry name" value="RUN1_DENND5B"/>
    <property type="match status" value="1"/>
</dbReference>
<evidence type="ECO:0000256" key="2">
    <source>
        <dbReference type="ARBA" id="ARBA00006664"/>
    </source>
</evidence>
<dbReference type="GO" id="GO:0016020">
    <property type="term" value="C:membrane"/>
    <property type="evidence" value="ECO:0007669"/>
    <property type="project" value="UniProtKB-SubCell"/>
</dbReference>
<organism evidence="12 13">
    <name type="scientific">Mus caroli</name>
    <name type="common">Ryukyu mouse</name>
    <name type="synonym">Ricefield mouse</name>
    <dbReference type="NCBI Taxonomy" id="10089"/>
    <lineage>
        <taxon>Eukaryota</taxon>
        <taxon>Metazoa</taxon>
        <taxon>Chordata</taxon>
        <taxon>Craniata</taxon>
        <taxon>Vertebrata</taxon>
        <taxon>Euteleostomi</taxon>
        <taxon>Mammalia</taxon>
        <taxon>Eutheria</taxon>
        <taxon>Euarchontoglires</taxon>
        <taxon>Glires</taxon>
        <taxon>Rodentia</taxon>
        <taxon>Myomorpha</taxon>
        <taxon>Muroidea</taxon>
        <taxon>Muridae</taxon>
        <taxon>Murinae</taxon>
        <taxon>Mus</taxon>
        <taxon>Mus</taxon>
    </lineage>
</organism>
<dbReference type="SMART" id="SM00801">
    <property type="entry name" value="dDENN"/>
    <property type="match status" value="1"/>
</dbReference>
<dbReference type="Pfam" id="PF02759">
    <property type="entry name" value="RUN"/>
    <property type="match status" value="2"/>
</dbReference>
<dbReference type="FunFam" id="2.60.60.20:FF:000001">
    <property type="entry name" value="DENN domain containing 5B"/>
    <property type="match status" value="1"/>
</dbReference>
<dbReference type="GeneID" id="110297086"/>
<dbReference type="InterPro" id="IPR005112">
    <property type="entry name" value="dDENN_dom"/>
</dbReference>
<dbReference type="FunFam" id="1.20.58.900:FF:000008">
    <property type="entry name" value="DENN domain containing 5B"/>
    <property type="match status" value="1"/>
</dbReference>
<dbReference type="SMART" id="SM00799">
    <property type="entry name" value="DENN"/>
    <property type="match status" value="1"/>
</dbReference>
<dbReference type="PROSITE" id="PS50211">
    <property type="entry name" value="DENN"/>
    <property type="match status" value="1"/>
</dbReference>
<feature type="domain" description="PLAT" evidence="9">
    <location>
        <begin position="964"/>
        <end position="1072"/>
    </location>
</feature>
<feature type="domain" description="UDENN" evidence="10">
    <location>
        <begin position="67"/>
        <end position="609"/>
    </location>
</feature>
<evidence type="ECO:0000256" key="8">
    <source>
        <dbReference type="SAM" id="MobiDB-lite"/>
    </source>
</evidence>
<dbReference type="FunFam" id="1.20.58.900:FF:000007">
    <property type="entry name" value="DENN domain-containing protein 5B"/>
    <property type="match status" value="1"/>
</dbReference>
<comment type="caution">
    <text evidence="7">Lacks conserved residue(s) required for the propagation of feature annotation.</text>
</comment>
<evidence type="ECO:0000259" key="10">
    <source>
        <dbReference type="PROSITE" id="PS50211"/>
    </source>
</evidence>
<evidence type="ECO:0000256" key="7">
    <source>
        <dbReference type="PROSITE-ProRule" id="PRU00152"/>
    </source>
</evidence>
<dbReference type="Pfam" id="PF01477">
    <property type="entry name" value="PLAT"/>
    <property type="match status" value="1"/>
</dbReference>
<protein>
    <submittedName>
        <fullName evidence="13">DENN domain-containing protein 5B isoform X1</fullName>
    </submittedName>
</protein>
<evidence type="ECO:0000259" key="9">
    <source>
        <dbReference type="PROSITE" id="PS50095"/>
    </source>
</evidence>
<dbReference type="PROSITE" id="PS50095">
    <property type="entry name" value="PLAT"/>
    <property type="match status" value="1"/>
</dbReference>
<dbReference type="SMART" id="SM00593">
    <property type="entry name" value="RUN"/>
    <property type="match status" value="2"/>
</dbReference>
<dbReference type="SUPFAM" id="SSF49723">
    <property type="entry name" value="Lipase/lipooxygenase domain (PLAT/LH2 domain)"/>
    <property type="match status" value="1"/>
</dbReference>
<dbReference type="CDD" id="cd17693">
    <property type="entry name" value="RUN2_DENND5B"/>
    <property type="match status" value="1"/>
</dbReference>
<dbReference type="Gene3D" id="3.30.450.200">
    <property type="match status" value="1"/>
</dbReference>
<dbReference type="Gene3D" id="2.60.60.20">
    <property type="entry name" value="PLAT/LH2 domain"/>
    <property type="match status" value="1"/>
</dbReference>
<dbReference type="InterPro" id="IPR047278">
    <property type="entry name" value="DEN5A/B"/>
</dbReference>
<dbReference type="Pfam" id="PF02141">
    <property type="entry name" value="DENN"/>
    <property type="match status" value="1"/>
</dbReference>
<comment type="subcellular location">
    <subcellularLocation>
        <location evidence="1">Membrane</location>
    </subcellularLocation>
</comment>
<evidence type="ECO:0000313" key="13">
    <source>
        <dbReference type="RefSeq" id="XP_029334614.1"/>
    </source>
</evidence>
<feature type="domain" description="RUN" evidence="11">
    <location>
        <begin position="1146"/>
        <end position="1295"/>
    </location>
</feature>
<dbReference type="CDD" id="cd01757">
    <property type="entry name" value="PLAT_RAB6IP1"/>
    <property type="match status" value="1"/>
</dbReference>
<dbReference type="Pfam" id="PF03456">
    <property type="entry name" value="uDENN"/>
    <property type="match status" value="1"/>
</dbReference>
<keyword evidence="12" id="KW-1185">Reference proteome</keyword>
<dbReference type="PANTHER" id="PTHR46070">
    <property type="entry name" value="PINSTRIPE, ISOFORM A"/>
    <property type="match status" value="1"/>
</dbReference>
<proteinExistence type="inferred from homology"/>
<dbReference type="Gene3D" id="1.20.58.900">
    <property type="match status" value="3"/>
</dbReference>
<evidence type="ECO:0000256" key="4">
    <source>
        <dbReference type="ARBA" id="ARBA00022658"/>
    </source>
</evidence>
<gene>
    <name evidence="13" type="primary">Dennd5b</name>
</gene>
<evidence type="ECO:0000259" key="11">
    <source>
        <dbReference type="PROSITE" id="PS50826"/>
    </source>
</evidence>
<dbReference type="InterPro" id="IPR005113">
    <property type="entry name" value="uDENN_dom"/>
</dbReference>
<evidence type="ECO:0000256" key="6">
    <source>
        <dbReference type="ARBA" id="ARBA00023136"/>
    </source>
</evidence>
<evidence type="ECO:0000256" key="1">
    <source>
        <dbReference type="ARBA" id="ARBA00004370"/>
    </source>
</evidence>
<dbReference type="InterPro" id="IPR001024">
    <property type="entry name" value="PLAT/LH2_dom"/>
</dbReference>
<name>A0A6P7R5I3_MUSCR</name>
<dbReference type="SMART" id="SM00800">
    <property type="entry name" value="uDENN"/>
    <property type="match status" value="1"/>
</dbReference>
<dbReference type="InterPro" id="IPR037516">
    <property type="entry name" value="Tripartite_DENN"/>
</dbReference>
<feature type="compositionally biased region" description="Polar residues" evidence="8">
    <location>
        <begin position="57"/>
        <end position="67"/>
    </location>
</feature>
<comment type="similarity">
    <text evidence="2">Belongs to the RAB6IP1 family.</text>
</comment>
<dbReference type="InterPro" id="IPR043153">
    <property type="entry name" value="DENN_C"/>
</dbReference>
<evidence type="ECO:0000256" key="3">
    <source>
        <dbReference type="ARBA" id="ARBA00022553"/>
    </source>
</evidence>
<keyword evidence="3" id="KW-0597">Phosphoprotein</keyword>
<accession>A0A6P7R5I3</accession>
<dbReference type="InterPro" id="IPR001194">
    <property type="entry name" value="cDENN_dom"/>
</dbReference>
<dbReference type="CTD" id="160518"/>
<dbReference type="InterPro" id="IPR047293">
    <property type="entry name" value="RUN1_DENND5B"/>
</dbReference>
<dbReference type="InterPro" id="IPR047292">
    <property type="entry name" value="RUN2_DENND5B"/>
</dbReference>
<reference evidence="13" key="1">
    <citation type="submission" date="2025-08" db="UniProtKB">
        <authorList>
            <consortium name="RefSeq"/>
        </authorList>
    </citation>
    <scope>IDENTIFICATION</scope>
</reference>
<keyword evidence="6" id="KW-0472">Membrane</keyword>
<dbReference type="Pfam" id="PF03455">
    <property type="entry name" value="dDENN"/>
    <property type="match status" value="1"/>
</dbReference>
<dbReference type="PROSITE" id="PS50826">
    <property type="entry name" value="RUN"/>
    <property type="match status" value="2"/>
</dbReference>
<dbReference type="InterPro" id="IPR004012">
    <property type="entry name" value="Run_dom"/>
</dbReference>
<dbReference type="InterPro" id="IPR036392">
    <property type="entry name" value="PLAT/LH2_dom_sf"/>
</dbReference>
<dbReference type="SUPFAM" id="SSF140741">
    <property type="entry name" value="RUN domain-like"/>
    <property type="match status" value="2"/>
</dbReference>
<dbReference type="RefSeq" id="XP_029334614.1">
    <property type="nucleotide sequence ID" value="XM_029478754.1"/>
</dbReference>
<keyword evidence="4" id="KW-0344">Guanine-nucleotide releasing factor</keyword>
<evidence type="ECO:0000313" key="12">
    <source>
        <dbReference type="Proteomes" id="UP000515126"/>
    </source>
</evidence>
<sequence>MSGSSAAPGPGSGSSPAACRFAHYFVLCGIDADSGLEPDELAVLYQWLEADRHGKSQDTANTTSGRNSLKGENFDQSPLRRTFKSKVLAHYPQNIEWNPFDQDAVNMLCMPKGLSFRTQADNKEPQFHSFIITREDGSRTYGFVLTFYEEVTSKQICTAMQTLYQMHNAEQYSSVYASSSCSMDSLASSIDEGDATSLLKLQRYNSYDINRDTLYVSKSICLITPLPFMQACKKFLFQLHKAVTSQQPPPLPLESYIHNILYEVPLPPPGRSLKFYGVYEPVICQRPGPNELPLSDYPLREACELLGLENLVQVFTCVLLEMQTLLYSQDYQRLMTVAEGITTLLFPFQWQHVYVPILPASLLHFLDAPVPYLMGLQSKEGTDRSKLELPQEANLCFVDIDNHFIELPEEFPQFPNKVDFIQELSEVLLQFGIPPEGSLHCSESATKLKNMVLKDLANDKKNGNVPNNSVSVYELLKGSETIARLQALAKRTGVTMEKIDLPASLSEKEKDLKLQCEEADLRDSQLNVQLREVFANRFTQMFADYEAFVIQTAQDMESWLTNREQMQNFDKASFLSDQPEPYLPFLSRFIETQMFATFIDNKIMSQWEEKDPLLRVFDSRIEKIRLYNVRAPTLRTSIYQKCSSLKEAAQSIEQRLMKMDHTAIHPHLLDMKIGQGKYEQGFFPKLQSDVLATGPANNNRWVSRSATAQRRKERLRQSSEHIGLDSDLREKYMQEARSLGKNLRQPKLSDLSPAVIAQTNWKFVEGLLKECRMKTKRMLVEKMGHEAVELGHGEANITGLEENTLIASLCDLLERIWSHGLLVKQGKSALWSHLLQFQDREEKQEHLTDSPVALGPERRKSDSGIMLPTLKVSLIQDMRHIQNMTEIKTDVGRARAWIRLSLEKKLLSQHLKQLLSNQPLTKKLYKRYAFLRCEEEREQFLYHLLSLNAVDYFCFTSVFTTIMIPYRSVIIPIKKLSNAIITSNPWICVSGELGDTGVMQIPKNLLEMTFECQNLGKLTTVQIGHDNSGLLAKWLVDCVMVRNEITGHTYRFPCGRWLGKGVDDGSLERILIGELMTSASDEDLGKQCRTPPQQKSPTTTRRLSITSLTGKPAKPNAGQIQEGIGEAVNNIVKHFHKPEKERGSLTVLLCGENGLVAALEQVFHHGFKSTRIFHKNVFIWDFVEKAVAYFETTDQILDNEGDVLIQKPSSKTFCHYVNAINTAPRNIGKDGKFQILVCLGTRDHLLPQWIPLLAECPAITRMYEENALLRDHMTVNSLIRILQTIQDFTIVLEGSLIKGVDV</sequence>
<dbReference type="Gene3D" id="3.40.50.11500">
    <property type="match status" value="1"/>
</dbReference>
<dbReference type="InterPro" id="IPR047277">
    <property type="entry name" value="PLAT_RAB6IP1"/>
</dbReference>
<evidence type="ECO:0000256" key="5">
    <source>
        <dbReference type="ARBA" id="ARBA00022737"/>
    </source>
</evidence>
<dbReference type="GO" id="GO:0005085">
    <property type="term" value="F:guanyl-nucleotide exchange factor activity"/>
    <property type="evidence" value="ECO:0007669"/>
    <property type="project" value="UniProtKB-KW"/>
</dbReference>
<feature type="region of interest" description="Disordered" evidence="8">
    <location>
        <begin position="55"/>
        <end position="75"/>
    </location>
</feature>
<dbReference type="PANTHER" id="PTHR46070:SF3">
    <property type="entry name" value="DENN DOMAIN-CONTAINING PROTEIN 5B"/>
    <property type="match status" value="1"/>
</dbReference>
<dbReference type="InterPro" id="IPR037213">
    <property type="entry name" value="Run_dom_sf"/>
</dbReference>